<sequence>MKAILTLTVLFFYLNPVFGTEVRFIMVPVDHHDTKSIKIKVGYSFVNGFDPDKETVVIISDALDDCLNNTMIPPDLSQRFNIVLFHGRKGSKEISRLVKYSGQNNWSNAYKWLNIDQHANDLACWRKESLGEKQIHLFAYPSASYIALHYLSLFPKNVGKVVVVNPLLFDLQRNMGFRPFEFPIDGLQETYTLGKWLKFMMYAGLDQPYDDSRRKKAALQNKIFQFKTWQYFIPDINEDQLQDIAVKIRLFEHSRNYLYDHSVSRSAPKVIQWLKINSQEPWEVYLTNPFQFVGIHYDLLTGFSGKVMVVCSTQNLLINPKTFEGLAEFILNPTMLYVKDAHALQKLNVQIEWSEVLQSFFENDMQGQINAFENLQSKGLIHKN</sequence>
<evidence type="ECO:0000313" key="1">
    <source>
        <dbReference type="EMBL" id="MBW3466958.1"/>
    </source>
</evidence>
<organism evidence="1 2">
    <name type="scientific">Arthrospiribacter ruber</name>
    <dbReference type="NCBI Taxonomy" id="2487934"/>
    <lineage>
        <taxon>Bacteria</taxon>
        <taxon>Pseudomonadati</taxon>
        <taxon>Bacteroidota</taxon>
        <taxon>Cytophagia</taxon>
        <taxon>Cytophagales</taxon>
        <taxon>Cyclobacteriaceae</taxon>
        <taxon>Arthrospiribacter</taxon>
    </lineage>
</organism>
<reference evidence="1 2" key="1">
    <citation type="journal article" date="2020" name="Syst. Appl. Microbiol.">
        <title>Arthrospiribacter ruber gen. nov., sp. nov., a novel bacterium isolated from Arthrospira cultures.</title>
        <authorList>
            <person name="Waleron M."/>
            <person name="Misztak A."/>
            <person name="Waleron M.M."/>
            <person name="Furmaniak M."/>
            <person name="Mrozik A."/>
            <person name="Waleron K."/>
        </authorList>
    </citation>
    <scope>NUCLEOTIDE SEQUENCE [LARGE SCALE GENOMIC DNA]</scope>
    <source>
        <strain evidence="1 2">DPMB0001</strain>
    </source>
</reference>
<accession>A0A951IWU0</accession>
<dbReference type="EMBL" id="RPHB01000002">
    <property type="protein sequence ID" value="MBW3466958.1"/>
    <property type="molecule type" value="Genomic_DNA"/>
</dbReference>
<proteinExistence type="predicted"/>
<evidence type="ECO:0008006" key="3">
    <source>
        <dbReference type="Google" id="ProtNLM"/>
    </source>
</evidence>
<protein>
    <recommendedName>
        <fullName evidence="3">Alpha/beta hydrolase</fullName>
    </recommendedName>
</protein>
<name>A0A951IWU0_9BACT</name>
<comment type="caution">
    <text evidence="1">The sequence shown here is derived from an EMBL/GenBank/DDBJ whole genome shotgun (WGS) entry which is preliminary data.</text>
</comment>
<dbReference type="AlphaFoldDB" id="A0A951IWU0"/>
<gene>
    <name evidence="1" type="ORF">EGN73_03935</name>
</gene>
<dbReference type="RefSeq" id="WP_219287170.1">
    <property type="nucleotide sequence ID" value="NZ_RPHB01000002.1"/>
</dbReference>
<evidence type="ECO:0000313" key="2">
    <source>
        <dbReference type="Proteomes" id="UP000727490"/>
    </source>
</evidence>
<keyword evidence="2" id="KW-1185">Reference proteome</keyword>
<dbReference type="Proteomes" id="UP000727490">
    <property type="component" value="Unassembled WGS sequence"/>
</dbReference>